<evidence type="ECO:0000256" key="16">
    <source>
        <dbReference type="ARBA" id="ARBA00049551"/>
    </source>
</evidence>
<dbReference type="GO" id="GO:0042773">
    <property type="term" value="P:ATP synthesis coupled electron transport"/>
    <property type="evidence" value="ECO:0007669"/>
    <property type="project" value="InterPro"/>
</dbReference>
<dbReference type="GO" id="GO:0048039">
    <property type="term" value="F:ubiquinone binding"/>
    <property type="evidence" value="ECO:0007669"/>
    <property type="project" value="TreeGrafter"/>
</dbReference>
<evidence type="ECO:0000313" key="20">
    <source>
        <dbReference type="EMBL" id="QDI93889.1"/>
    </source>
</evidence>
<evidence type="ECO:0000256" key="6">
    <source>
        <dbReference type="ARBA" id="ARBA00022448"/>
    </source>
</evidence>
<evidence type="ECO:0000256" key="1">
    <source>
        <dbReference type="ARBA" id="ARBA00003257"/>
    </source>
</evidence>
<feature type="transmembrane region" description="Helical" evidence="17">
    <location>
        <begin position="368"/>
        <end position="392"/>
    </location>
</feature>
<feature type="transmembrane region" description="Helical" evidence="17">
    <location>
        <begin position="324"/>
        <end position="348"/>
    </location>
</feature>
<dbReference type="Pfam" id="PF01059">
    <property type="entry name" value="Oxidored_q5_N"/>
    <property type="match status" value="1"/>
</dbReference>
<comment type="function">
    <text evidence="1">Core subunit of the mitochondrial membrane respiratory chain NADH dehydrogenase (Complex I) that is believed to belong to the minimal assembly required for catalysis. Complex I functions in the transfer of electrons from NADH to the respiratory chain. The immediate electron acceptor for the enzyme is believed to be ubiquinone.</text>
</comment>
<keyword evidence="15 17" id="KW-0472">Membrane</keyword>
<gene>
    <name evidence="20" type="primary">ND4</name>
</gene>
<comment type="similarity">
    <text evidence="3 17">Belongs to the complex I subunit 4 family.</text>
</comment>
<feature type="transmembrane region" description="Helical" evidence="17">
    <location>
        <begin position="413"/>
        <end position="432"/>
    </location>
</feature>
<keyword evidence="11 17" id="KW-1133">Transmembrane helix</keyword>
<dbReference type="Pfam" id="PF00361">
    <property type="entry name" value="Proton_antipo_M"/>
    <property type="match status" value="1"/>
</dbReference>
<feature type="transmembrane region" description="Helical" evidence="17">
    <location>
        <begin position="20"/>
        <end position="46"/>
    </location>
</feature>
<evidence type="ECO:0000256" key="9">
    <source>
        <dbReference type="ARBA" id="ARBA00022967"/>
    </source>
</evidence>
<feature type="transmembrane region" description="Helical" evidence="17">
    <location>
        <begin position="296"/>
        <end position="317"/>
    </location>
</feature>
<dbReference type="InterPro" id="IPR000260">
    <property type="entry name" value="NADH4_N"/>
</dbReference>
<organism evidence="20">
    <name type="scientific">Pseudophylus stundjuki</name>
    <dbReference type="NCBI Taxonomy" id="863833"/>
    <lineage>
        <taxon>Eukaryota</taxon>
        <taxon>Metazoa</taxon>
        <taxon>Ecdysozoa</taxon>
        <taxon>Arthropoda</taxon>
        <taxon>Hexapoda</taxon>
        <taxon>Insecta</taxon>
        <taxon>Pterygota</taxon>
        <taxon>Neoptera</taxon>
        <taxon>Paraneoptera</taxon>
        <taxon>Hemiptera</taxon>
        <taxon>Heteroptera</taxon>
        <taxon>Panheteroptera</taxon>
        <taxon>Cimicomorpha</taxon>
        <taxon>Miridae</taxon>
        <taxon>Phylini</taxon>
        <taxon>Pseudophylus</taxon>
    </lineage>
</organism>
<feature type="domain" description="NADH:quinone oxidoreductase/Mrp antiporter transmembrane" evidence="18">
    <location>
        <begin position="106"/>
        <end position="385"/>
    </location>
</feature>
<keyword evidence="6 17" id="KW-0813">Transport</keyword>
<dbReference type="GO" id="GO:0015990">
    <property type="term" value="P:electron transport coupled proton transport"/>
    <property type="evidence" value="ECO:0007669"/>
    <property type="project" value="TreeGrafter"/>
</dbReference>
<feature type="transmembrane region" description="Helical" evidence="17">
    <location>
        <begin position="58"/>
        <end position="79"/>
    </location>
</feature>
<accession>A0A514LQ05</accession>
<name>A0A514LQ05_9HEMI</name>
<dbReference type="EMBL" id="MK393986">
    <property type="protein sequence ID" value="QDI93889.1"/>
    <property type="molecule type" value="Genomic_DNA"/>
</dbReference>
<comment type="function">
    <text evidence="17">Core subunit of the mitochondrial membrane respiratory chain NADH dehydrogenase (Complex I) which catalyzes electron transfer from NADH through the respiratory chain, using ubiquinone as an electron acceptor. Essential for the catalytic activity and assembly of complex I.</text>
</comment>
<dbReference type="PRINTS" id="PR01437">
    <property type="entry name" value="NUOXDRDTASE4"/>
</dbReference>
<evidence type="ECO:0000256" key="10">
    <source>
        <dbReference type="ARBA" id="ARBA00022982"/>
    </source>
</evidence>
<dbReference type="PANTHER" id="PTHR43507:SF20">
    <property type="entry name" value="NADH-UBIQUINONE OXIDOREDUCTASE CHAIN 4"/>
    <property type="match status" value="1"/>
</dbReference>
<feature type="transmembrane region" description="Helical" evidence="17">
    <location>
        <begin position="86"/>
        <end position="105"/>
    </location>
</feature>
<dbReference type="GO" id="GO:0031966">
    <property type="term" value="C:mitochondrial membrane"/>
    <property type="evidence" value="ECO:0007669"/>
    <property type="project" value="UniProtKB-SubCell"/>
</dbReference>
<evidence type="ECO:0000256" key="12">
    <source>
        <dbReference type="ARBA" id="ARBA00023027"/>
    </source>
</evidence>
<feature type="transmembrane region" description="Helical" evidence="17">
    <location>
        <begin position="111"/>
        <end position="131"/>
    </location>
</feature>
<evidence type="ECO:0000256" key="3">
    <source>
        <dbReference type="ARBA" id="ARBA00009025"/>
    </source>
</evidence>
<comment type="catalytic activity">
    <reaction evidence="16 17">
        <text>a ubiquinone + NADH + 5 H(+)(in) = a ubiquinol + NAD(+) + 4 H(+)(out)</text>
        <dbReference type="Rhea" id="RHEA:29091"/>
        <dbReference type="Rhea" id="RHEA-COMP:9565"/>
        <dbReference type="Rhea" id="RHEA-COMP:9566"/>
        <dbReference type="ChEBI" id="CHEBI:15378"/>
        <dbReference type="ChEBI" id="CHEBI:16389"/>
        <dbReference type="ChEBI" id="CHEBI:17976"/>
        <dbReference type="ChEBI" id="CHEBI:57540"/>
        <dbReference type="ChEBI" id="CHEBI:57945"/>
        <dbReference type="EC" id="7.1.1.2"/>
    </reaction>
</comment>
<dbReference type="EC" id="7.1.1.2" evidence="4 17"/>
<dbReference type="InterPro" id="IPR003918">
    <property type="entry name" value="NADH_UbQ_OxRdtase"/>
</dbReference>
<keyword evidence="7 17" id="KW-0679">Respiratory chain</keyword>
<evidence type="ECO:0000259" key="19">
    <source>
        <dbReference type="Pfam" id="PF01059"/>
    </source>
</evidence>
<keyword evidence="10 17" id="KW-0249">Electron transport</keyword>
<evidence type="ECO:0000256" key="11">
    <source>
        <dbReference type="ARBA" id="ARBA00022989"/>
    </source>
</evidence>
<feature type="transmembrane region" description="Helical" evidence="17">
    <location>
        <begin position="238"/>
        <end position="261"/>
    </location>
</feature>
<evidence type="ECO:0000256" key="4">
    <source>
        <dbReference type="ARBA" id="ARBA00012944"/>
    </source>
</evidence>
<comment type="subcellular location">
    <subcellularLocation>
        <location evidence="2 17">Mitochondrion membrane</location>
        <topology evidence="2 17">Multi-pass membrane protein</topology>
    </subcellularLocation>
</comment>
<evidence type="ECO:0000256" key="2">
    <source>
        <dbReference type="ARBA" id="ARBA00004225"/>
    </source>
</evidence>
<evidence type="ECO:0000259" key="18">
    <source>
        <dbReference type="Pfam" id="PF00361"/>
    </source>
</evidence>
<keyword evidence="13 17" id="KW-0830">Ubiquinone</keyword>
<dbReference type="InterPro" id="IPR001750">
    <property type="entry name" value="ND/Mrp_TM"/>
</dbReference>
<evidence type="ECO:0000256" key="7">
    <source>
        <dbReference type="ARBA" id="ARBA00022660"/>
    </source>
</evidence>
<feature type="transmembrane region" description="Helical" evidence="17">
    <location>
        <begin position="138"/>
        <end position="161"/>
    </location>
</feature>
<keyword evidence="8 17" id="KW-0812">Transmembrane</keyword>
<evidence type="ECO:0000256" key="13">
    <source>
        <dbReference type="ARBA" id="ARBA00023075"/>
    </source>
</evidence>
<dbReference type="GO" id="GO:0008137">
    <property type="term" value="F:NADH dehydrogenase (ubiquinone) activity"/>
    <property type="evidence" value="ECO:0007669"/>
    <property type="project" value="UniProtKB-UniRule"/>
</dbReference>
<evidence type="ECO:0000256" key="15">
    <source>
        <dbReference type="ARBA" id="ARBA00023136"/>
    </source>
</evidence>
<geneLocation type="mitochondrion" evidence="20"/>
<reference evidence="20" key="1">
    <citation type="journal article" date="2019" name="Methods Ecol Evol">
        <title>Cost efficient high throughput capture of museum arthropod specimen DNA using PCR generated baits.</title>
        <authorList>
            <person name="Knyshov A."/>
            <person name="Gordon E.R.L."/>
            <person name="Weirauch C."/>
        </authorList>
    </citation>
    <scope>NUCLEOTIDE SEQUENCE</scope>
</reference>
<feature type="domain" description="NADH:ubiquinone oxidoreductase chain 4 N-terminal" evidence="19">
    <location>
        <begin position="1"/>
        <end position="101"/>
    </location>
</feature>
<evidence type="ECO:0000256" key="17">
    <source>
        <dbReference type="RuleBase" id="RU003297"/>
    </source>
</evidence>
<dbReference type="PANTHER" id="PTHR43507">
    <property type="entry name" value="NADH-UBIQUINONE OXIDOREDUCTASE CHAIN 4"/>
    <property type="match status" value="1"/>
</dbReference>
<dbReference type="GO" id="GO:0003954">
    <property type="term" value="F:NADH dehydrogenase activity"/>
    <property type="evidence" value="ECO:0007669"/>
    <property type="project" value="TreeGrafter"/>
</dbReference>
<feature type="transmembrane region" description="Helical" evidence="17">
    <location>
        <begin position="213"/>
        <end position="232"/>
    </location>
</feature>
<evidence type="ECO:0000256" key="5">
    <source>
        <dbReference type="ARBA" id="ARBA00021006"/>
    </source>
</evidence>
<proteinExistence type="inferred from homology"/>
<feature type="transmembrane region" description="Helical" evidence="17">
    <location>
        <begin position="181"/>
        <end position="201"/>
    </location>
</feature>
<evidence type="ECO:0000256" key="8">
    <source>
        <dbReference type="ARBA" id="ARBA00022692"/>
    </source>
</evidence>
<dbReference type="AlphaFoldDB" id="A0A514LQ05"/>
<keyword evidence="14 17" id="KW-0496">Mitochondrion</keyword>
<sequence length="442" mass="50669">MMKVLISMFILILFSNSLDWYILVLFLGLLFLSFLLSVSFCGFYTMMGYGYGGDVLSYSLMMLSIWIVILMILSSSFVYSNSVYIFEFLFMNLLLLFFLFLSFSTDNLFKFYLFFECSLIPTMILIFGWGYQPERLLAGYYLLFYTLFFSLPMLLGVFYIYSNSYSLNYFLIFIDQNFFLYFVMVLSFMVKMPLIFIHFWLPKAHVEAPISGSMILAGVLLKLGGYGILRVFNFLTTFYANFLFGGLSLFGMFMIGLLCLFQLDVKSLIAYSSVSHMGVVICGLMSLNYWGVVGSLVLMIGHGLCSSGMFCLANIIYERSGSRILLVNSGLISFMPSMCLFWFLLSINNMGSPPSLNLLGELFLINGVLSWSSLSMIYLMFSSFIGCVYSIYLYSFVSHGSMFGGYNPSSSGYFIEFLLLFMHWFPLNFLFMKVDIFSICFF</sequence>
<keyword evidence="12 17" id="KW-0520">NAD</keyword>
<keyword evidence="9" id="KW-1278">Translocase</keyword>
<evidence type="ECO:0000256" key="14">
    <source>
        <dbReference type="ARBA" id="ARBA00023128"/>
    </source>
</evidence>
<protein>
    <recommendedName>
        <fullName evidence="5 17">NADH-ubiquinone oxidoreductase chain 4</fullName>
        <ecNumber evidence="4 17">7.1.1.2</ecNumber>
    </recommendedName>
</protein>